<dbReference type="GO" id="GO:0008360">
    <property type="term" value="P:regulation of cell shape"/>
    <property type="evidence" value="ECO:0007669"/>
    <property type="project" value="UniProtKB-KW"/>
</dbReference>
<keyword evidence="8" id="KW-0813">Transport</keyword>
<dbReference type="EMBL" id="JACHIU010000001">
    <property type="protein sequence ID" value="MBB6470621.1"/>
    <property type="molecule type" value="Genomic_DNA"/>
</dbReference>
<evidence type="ECO:0000256" key="2">
    <source>
        <dbReference type="ARBA" id="ARBA00022475"/>
    </source>
</evidence>
<name>A0A7X0I8K4_9ACTN</name>
<evidence type="ECO:0000256" key="3">
    <source>
        <dbReference type="ARBA" id="ARBA00022692"/>
    </source>
</evidence>
<dbReference type="AlphaFoldDB" id="A0A7X0I8K4"/>
<keyword evidence="5 8" id="KW-0573">Peptidoglycan synthesis</keyword>
<feature type="transmembrane region" description="Helical" evidence="8">
    <location>
        <begin position="90"/>
        <end position="112"/>
    </location>
</feature>
<protein>
    <recommendedName>
        <fullName evidence="8">Probable lipid II flippase MurJ</fullName>
    </recommendedName>
</protein>
<organism evidence="9 10">
    <name type="scientific">Sphaerisporangium rubeum</name>
    <dbReference type="NCBI Taxonomy" id="321317"/>
    <lineage>
        <taxon>Bacteria</taxon>
        <taxon>Bacillati</taxon>
        <taxon>Actinomycetota</taxon>
        <taxon>Actinomycetes</taxon>
        <taxon>Streptosporangiales</taxon>
        <taxon>Streptosporangiaceae</taxon>
        <taxon>Sphaerisporangium</taxon>
    </lineage>
</organism>
<reference evidence="9 10" key="1">
    <citation type="submission" date="2020-08" db="EMBL/GenBank/DDBJ databases">
        <title>Sequencing the genomes of 1000 actinobacteria strains.</title>
        <authorList>
            <person name="Klenk H.-P."/>
        </authorList>
    </citation>
    <scope>NUCLEOTIDE SEQUENCE [LARGE SCALE GENOMIC DNA]</scope>
    <source>
        <strain evidence="9 10">DSM 44936</strain>
    </source>
</reference>
<feature type="transmembrane region" description="Helical" evidence="8">
    <location>
        <begin position="427"/>
        <end position="450"/>
    </location>
</feature>
<dbReference type="NCBIfam" id="TIGR01695">
    <property type="entry name" value="murJ_mviN"/>
    <property type="match status" value="1"/>
</dbReference>
<keyword evidence="4 8" id="KW-0133">Cell shape</keyword>
<evidence type="ECO:0000256" key="5">
    <source>
        <dbReference type="ARBA" id="ARBA00022984"/>
    </source>
</evidence>
<evidence type="ECO:0000256" key="6">
    <source>
        <dbReference type="ARBA" id="ARBA00022989"/>
    </source>
</evidence>
<feature type="transmembrane region" description="Helical" evidence="8">
    <location>
        <begin position="242"/>
        <end position="265"/>
    </location>
</feature>
<keyword evidence="6 8" id="KW-1133">Transmembrane helix</keyword>
<dbReference type="CDD" id="cd13123">
    <property type="entry name" value="MATE_MurJ_like"/>
    <property type="match status" value="1"/>
</dbReference>
<comment type="caution">
    <text evidence="9">The sequence shown here is derived from an EMBL/GenBank/DDBJ whole genome shotgun (WGS) entry which is preliminary data.</text>
</comment>
<sequence length="540" mass="55722">MSRVLRASAIMAAGTMVSRLTGFARTAVLASAIGVATLGNAYNVAYTIPFILFDLLIGGVLSSVIVPMIVKAQKHDADGGRAYEQRLMTIATLVLLAIAIVGVLCAPLLVSLLTTDLPPRGYDVAVTLARYILPQIAFFGIGAIAGAILNTRDRFAAPMWAPVLNNVVVIVVAVLYLFASDAGGDIDAVTSGDLALLGIGTTAGIVVQSIVLIIAVHRVGFRFVPRLGLRQARLGEMGRAGVWTLAFVLINQVSFVIITNLATGAVGKAAAQGAGDVAGIASYSYAFQLFQLPYGIIAVSVITAMLPRMSRHVHDGRPEAVAEEFASGVRLVSSVIVPAGLLLMVLGPAVTVLIFGHGSTSVPQAIDIGNVLQVFGLALVPFSVYQLLLRVFYAFGDTRTPALIALGNLAVSATVSFVLYLTLPPDLIVMGLALAFTAAYGCGAVAAWILAARKLGTGLGGRAVGTALARMYVAAVPAAAVALAALWVTTELAGISPLSSAVMLVAGGAAGGLLYLLISHRMRIAEISSIIGLVAGRVGR</sequence>
<dbReference type="Proteomes" id="UP000555564">
    <property type="component" value="Unassembled WGS sequence"/>
</dbReference>
<evidence type="ECO:0000256" key="7">
    <source>
        <dbReference type="ARBA" id="ARBA00023136"/>
    </source>
</evidence>
<keyword evidence="7 8" id="KW-0472">Membrane</keyword>
<accession>A0A7X0I8K4</accession>
<feature type="transmembrane region" description="Helical" evidence="8">
    <location>
        <begin position="402"/>
        <end position="421"/>
    </location>
</feature>
<feature type="transmembrane region" description="Helical" evidence="8">
    <location>
        <begin position="199"/>
        <end position="221"/>
    </location>
</feature>
<feature type="transmembrane region" description="Helical" evidence="8">
    <location>
        <begin position="375"/>
        <end position="395"/>
    </location>
</feature>
<dbReference type="GO" id="GO:0071555">
    <property type="term" value="P:cell wall organization"/>
    <property type="evidence" value="ECO:0007669"/>
    <property type="project" value="UniProtKB-KW"/>
</dbReference>
<dbReference type="UniPathway" id="UPA00219"/>
<keyword evidence="2 8" id="KW-1003">Cell membrane</keyword>
<evidence type="ECO:0000256" key="4">
    <source>
        <dbReference type="ARBA" id="ARBA00022960"/>
    </source>
</evidence>
<dbReference type="PRINTS" id="PR01806">
    <property type="entry name" value="VIRFACTRMVIN"/>
</dbReference>
<evidence type="ECO:0000256" key="1">
    <source>
        <dbReference type="ARBA" id="ARBA00004651"/>
    </source>
</evidence>
<comment type="similarity">
    <text evidence="8">Belongs to the MurJ/MviN family.</text>
</comment>
<keyword evidence="8" id="KW-0961">Cell wall biogenesis/degradation</keyword>
<feature type="transmembrane region" description="Helical" evidence="8">
    <location>
        <begin position="48"/>
        <end position="70"/>
    </location>
</feature>
<keyword evidence="10" id="KW-1185">Reference proteome</keyword>
<comment type="subcellular location">
    <subcellularLocation>
        <location evidence="1 8">Cell membrane</location>
        <topology evidence="1 8">Multi-pass membrane protein</topology>
    </subcellularLocation>
</comment>
<dbReference type="HAMAP" id="MF_02078">
    <property type="entry name" value="MurJ_MviN"/>
    <property type="match status" value="1"/>
</dbReference>
<dbReference type="InterPro" id="IPR004268">
    <property type="entry name" value="MurJ"/>
</dbReference>
<gene>
    <name evidence="8" type="primary">murJ</name>
    <name evidence="9" type="ORF">BJ992_000052</name>
</gene>
<comment type="function">
    <text evidence="8">Involved in peptidoglycan biosynthesis. Transports lipid-linked peptidoglycan precursors from the inner to the outer leaflet of the cytoplasmic membrane.</text>
</comment>
<evidence type="ECO:0000313" key="10">
    <source>
        <dbReference type="Proteomes" id="UP000555564"/>
    </source>
</evidence>
<feature type="transmembrane region" description="Helical" evidence="8">
    <location>
        <begin position="495"/>
        <end position="518"/>
    </location>
</feature>
<dbReference type="GO" id="GO:0034204">
    <property type="term" value="P:lipid translocation"/>
    <property type="evidence" value="ECO:0007669"/>
    <property type="project" value="TreeGrafter"/>
</dbReference>
<dbReference type="RefSeq" id="WP_184977940.1">
    <property type="nucleotide sequence ID" value="NZ_BAAALO010000006.1"/>
</dbReference>
<proteinExistence type="inferred from homology"/>
<dbReference type="PANTHER" id="PTHR47019">
    <property type="entry name" value="LIPID II FLIPPASE MURJ"/>
    <property type="match status" value="1"/>
</dbReference>
<evidence type="ECO:0000256" key="8">
    <source>
        <dbReference type="HAMAP-Rule" id="MF_02078"/>
    </source>
</evidence>
<comment type="pathway">
    <text evidence="8">Cell wall biogenesis; peptidoglycan biosynthesis.</text>
</comment>
<feature type="transmembrane region" description="Helical" evidence="8">
    <location>
        <begin position="471"/>
        <end position="489"/>
    </location>
</feature>
<dbReference type="GO" id="GO:0005886">
    <property type="term" value="C:plasma membrane"/>
    <property type="evidence" value="ECO:0007669"/>
    <property type="project" value="UniProtKB-SubCell"/>
</dbReference>
<dbReference type="PANTHER" id="PTHR47019:SF1">
    <property type="entry name" value="LIPID II FLIPPASE MURJ"/>
    <property type="match status" value="1"/>
</dbReference>
<feature type="transmembrane region" description="Helical" evidence="8">
    <location>
        <begin position="328"/>
        <end position="355"/>
    </location>
</feature>
<feature type="transmembrane region" description="Helical" evidence="8">
    <location>
        <begin position="163"/>
        <end position="179"/>
    </location>
</feature>
<feature type="transmembrane region" description="Helical" evidence="8">
    <location>
        <begin position="132"/>
        <end position="151"/>
    </location>
</feature>
<dbReference type="Pfam" id="PF03023">
    <property type="entry name" value="MurJ"/>
    <property type="match status" value="1"/>
</dbReference>
<dbReference type="GO" id="GO:0009252">
    <property type="term" value="P:peptidoglycan biosynthetic process"/>
    <property type="evidence" value="ECO:0007669"/>
    <property type="project" value="UniProtKB-UniRule"/>
</dbReference>
<feature type="transmembrane region" description="Helical" evidence="8">
    <location>
        <begin position="285"/>
        <end position="307"/>
    </location>
</feature>
<dbReference type="InterPro" id="IPR051050">
    <property type="entry name" value="Lipid_II_flippase_MurJ/MviN"/>
</dbReference>
<dbReference type="GO" id="GO:0015648">
    <property type="term" value="F:lipid-linked peptidoglycan transporter activity"/>
    <property type="evidence" value="ECO:0007669"/>
    <property type="project" value="UniProtKB-UniRule"/>
</dbReference>
<keyword evidence="3 8" id="KW-0812">Transmembrane</keyword>
<evidence type="ECO:0000313" key="9">
    <source>
        <dbReference type="EMBL" id="MBB6470621.1"/>
    </source>
</evidence>